<feature type="transmembrane region" description="Helical" evidence="1">
    <location>
        <begin position="63"/>
        <end position="85"/>
    </location>
</feature>
<feature type="transmembrane region" description="Helical" evidence="1">
    <location>
        <begin position="97"/>
        <end position="119"/>
    </location>
</feature>
<reference evidence="2 3" key="1">
    <citation type="journal article" date="2012" name="Appl. Environ. Microbiol.">
        <title>Short-read sequencing for genomic analysis of the brown rot fungus Fibroporia radiculosa.</title>
        <authorList>
            <person name="Tang J.D."/>
            <person name="Perkins A.D."/>
            <person name="Sonstegard T.S."/>
            <person name="Schroeder S.G."/>
            <person name="Burgess S.C."/>
            <person name="Diehl S.V."/>
        </authorList>
    </citation>
    <scope>NUCLEOTIDE SEQUENCE [LARGE SCALE GENOMIC DNA]</scope>
    <source>
        <strain evidence="2 3">TFFH 294</strain>
    </source>
</reference>
<dbReference type="EMBL" id="HE797049">
    <property type="protein sequence ID" value="CCM01785.1"/>
    <property type="molecule type" value="Genomic_DNA"/>
</dbReference>
<organism evidence="2 3">
    <name type="scientific">Fibroporia radiculosa</name>
    <dbReference type="NCBI Taxonomy" id="599839"/>
    <lineage>
        <taxon>Eukaryota</taxon>
        <taxon>Fungi</taxon>
        <taxon>Dikarya</taxon>
        <taxon>Basidiomycota</taxon>
        <taxon>Agaricomycotina</taxon>
        <taxon>Agaricomycetes</taxon>
        <taxon>Polyporales</taxon>
        <taxon>Fibroporiaceae</taxon>
        <taxon>Fibroporia</taxon>
    </lineage>
</organism>
<dbReference type="GeneID" id="24096696"/>
<dbReference type="STRING" id="599839.J4GNQ2"/>
<evidence type="ECO:0000313" key="3">
    <source>
        <dbReference type="Proteomes" id="UP000006352"/>
    </source>
</evidence>
<evidence type="ECO:0008006" key="4">
    <source>
        <dbReference type="Google" id="ProtNLM"/>
    </source>
</evidence>
<dbReference type="Proteomes" id="UP000006352">
    <property type="component" value="Unassembled WGS sequence"/>
</dbReference>
<proteinExistence type="predicted"/>
<keyword evidence="1" id="KW-1133">Transmembrane helix</keyword>
<keyword evidence="1" id="KW-0472">Membrane</keyword>
<gene>
    <name evidence="2" type="ORF">FIBRA_03852</name>
</gene>
<evidence type="ECO:0000313" key="2">
    <source>
        <dbReference type="EMBL" id="CCM01785.1"/>
    </source>
</evidence>
<dbReference type="InParanoid" id="J4GNQ2"/>
<protein>
    <recommendedName>
        <fullName evidence="4">MARVEL domain-containing protein</fullName>
    </recommendedName>
</protein>
<sequence length="218" mass="23248">MSKTVAVLRLVSLALSFVFGIVALSVDINALAKSNSQKSTLRKDVPSGVTVNIDTQDVFSSGVVVTVVCGLIGLTSLLALVHSFFRSLTSPFHRRTVPLFGAHLLTFLTIWLFATIIPFTDFVANRQAKISASLGGVPLSQTIIQATEQQLGFTPVYHKLGYLRTGAILPWFAFLFGATSAALSYVYARQAATANHSTSSAGYVNEKHAGASPGTQQV</sequence>
<dbReference type="AlphaFoldDB" id="J4GNQ2"/>
<keyword evidence="1" id="KW-0812">Transmembrane</keyword>
<dbReference type="HOGENOM" id="CLU_101868_0_0_1"/>
<feature type="transmembrane region" description="Helical" evidence="1">
    <location>
        <begin position="168"/>
        <end position="188"/>
    </location>
</feature>
<keyword evidence="3" id="KW-1185">Reference proteome</keyword>
<evidence type="ECO:0000256" key="1">
    <source>
        <dbReference type="SAM" id="Phobius"/>
    </source>
</evidence>
<dbReference type="RefSeq" id="XP_012181068.1">
    <property type="nucleotide sequence ID" value="XM_012325678.1"/>
</dbReference>
<dbReference type="OrthoDB" id="2560085at2759"/>
<name>J4GNQ2_9APHY</name>
<accession>J4GNQ2</accession>